<dbReference type="InterPro" id="IPR020059">
    <property type="entry name" value="Glu/Gln-tRNA-synth_Ib_codon-bd"/>
</dbReference>
<dbReference type="Gene3D" id="3.40.50.620">
    <property type="entry name" value="HUPs"/>
    <property type="match status" value="1"/>
</dbReference>
<keyword evidence="5 10" id="KW-0067">ATP-binding</keyword>
<dbReference type="CDD" id="cd00807">
    <property type="entry name" value="GlnRS_core"/>
    <property type="match status" value="1"/>
</dbReference>
<dbReference type="OrthoDB" id="10250478at2759"/>
<comment type="similarity">
    <text evidence="1 10">Belongs to the class-I aminoacyl-tRNA synthetase family.</text>
</comment>
<evidence type="ECO:0000313" key="16">
    <source>
        <dbReference type="EMBL" id="CAG9791999.1"/>
    </source>
</evidence>
<reference evidence="16" key="1">
    <citation type="submission" date="2021-12" db="EMBL/GenBank/DDBJ databases">
        <authorList>
            <person name="King R."/>
        </authorList>
    </citation>
    <scope>NUCLEOTIDE SEQUENCE</scope>
</reference>
<dbReference type="InterPro" id="IPR014729">
    <property type="entry name" value="Rossmann-like_a/b/a_fold"/>
</dbReference>
<keyword evidence="3 10" id="KW-0436">Ligase</keyword>
<gene>
    <name evidence="16" type="ORF">DIATSA_LOCUS9577</name>
</gene>
<dbReference type="Pfam" id="PF03950">
    <property type="entry name" value="tRNA-synt_1c_C"/>
    <property type="match status" value="1"/>
</dbReference>
<feature type="domain" description="Glutamyl/glutaminyl-tRNA synthetase class Ib catalytic" evidence="12">
    <location>
        <begin position="164"/>
        <end position="446"/>
    </location>
</feature>
<feature type="domain" description="tRNA synthetases class I (E and Q) anti-codon binding" evidence="15">
    <location>
        <begin position="578"/>
        <end position="652"/>
    </location>
</feature>
<dbReference type="FunFam" id="2.40.240.10:FF:000006">
    <property type="entry name" value="Putative glutamine--tRNA ligase"/>
    <property type="match status" value="1"/>
</dbReference>
<keyword evidence="17" id="KW-1185">Reference proteome</keyword>
<evidence type="ECO:0000259" key="12">
    <source>
        <dbReference type="Pfam" id="PF00749"/>
    </source>
</evidence>
<dbReference type="GO" id="GO:0004819">
    <property type="term" value="F:glutamine-tRNA ligase activity"/>
    <property type="evidence" value="ECO:0007669"/>
    <property type="project" value="UniProtKB-EC"/>
</dbReference>
<evidence type="ECO:0000256" key="8">
    <source>
        <dbReference type="ARBA" id="ARBA00030466"/>
    </source>
</evidence>
<dbReference type="Pfam" id="PF20974">
    <property type="entry name" value="tRNA-synt_1c_C2"/>
    <property type="match status" value="1"/>
</dbReference>
<dbReference type="InterPro" id="IPR020058">
    <property type="entry name" value="Glu/Gln-tRNA-synth_Ib_cat-dom"/>
</dbReference>
<feature type="region of interest" description="Disordered" evidence="11">
    <location>
        <begin position="68"/>
        <end position="120"/>
    </location>
</feature>
<evidence type="ECO:0000256" key="10">
    <source>
        <dbReference type="RuleBase" id="RU363037"/>
    </source>
</evidence>
<evidence type="ECO:0000256" key="9">
    <source>
        <dbReference type="ARBA" id="ARBA00048270"/>
    </source>
</evidence>
<dbReference type="GO" id="GO:0005524">
    <property type="term" value="F:ATP binding"/>
    <property type="evidence" value="ECO:0007669"/>
    <property type="project" value="UniProtKB-KW"/>
</dbReference>
<dbReference type="EMBL" id="OU893335">
    <property type="protein sequence ID" value="CAG9791999.1"/>
    <property type="molecule type" value="Genomic_DNA"/>
</dbReference>
<dbReference type="GO" id="GO:0006425">
    <property type="term" value="P:glutaminyl-tRNA aminoacylation"/>
    <property type="evidence" value="ECO:0007669"/>
    <property type="project" value="InterPro"/>
</dbReference>
<dbReference type="InterPro" id="IPR020056">
    <property type="entry name" value="Rbsml_bL25/Gln-tRNA_synth_N"/>
</dbReference>
<dbReference type="AlphaFoldDB" id="A0A9N9R9K6"/>
<accession>A0A9N9R9K6</accession>
<dbReference type="FunFam" id="3.40.50.620:FF:000049">
    <property type="entry name" value="Probable glutamine--tRNA ligase"/>
    <property type="match status" value="1"/>
</dbReference>
<evidence type="ECO:0000256" key="5">
    <source>
        <dbReference type="ARBA" id="ARBA00022840"/>
    </source>
</evidence>
<dbReference type="SUPFAM" id="SSF52374">
    <property type="entry name" value="Nucleotidylyl transferase"/>
    <property type="match status" value="1"/>
</dbReference>
<keyword evidence="6 10" id="KW-0648">Protein biosynthesis</keyword>
<feature type="domain" description="Glutaminyl-tRNA synthetase class Ib non-specific RNA-binding" evidence="14">
    <location>
        <begin position="72"/>
        <end position="155"/>
    </location>
</feature>
<dbReference type="PRINTS" id="PR00987">
    <property type="entry name" value="TRNASYNTHGLU"/>
</dbReference>
<evidence type="ECO:0000256" key="7">
    <source>
        <dbReference type="ARBA" id="ARBA00023146"/>
    </source>
</evidence>
<evidence type="ECO:0000256" key="6">
    <source>
        <dbReference type="ARBA" id="ARBA00022917"/>
    </source>
</evidence>
<dbReference type="InterPro" id="IPR050132">
    <property type="entry name" value="Gln/Glu-tRNA_Ligase"/>
</dbReference>
<dbReference type="NCBIfam" id="TIGR00440">
    <property type="entry name" value="glnS"/>
    <property type="match status" value="1"/>
</dbReference>
<evidence type="ECO:0000256" key="3">
    <source>
        <dbReference type="ARBA" id="ARBA00022598"/>
    </source>
</evidence>
<dbReference type="SUPFAM" id="SSF50715">
    <property type="entry name" value="Ribosomal protein L25-like"/>
    <property type="match status" value="1"/>
</dbReference>
<sequence length="738" mass="84052">MTENEKNAWNEFVWLVQNFLGNYKSSDYSQHVDQLMSHFQRLGCNMSIKLHFLHNHLDYFPANLGDLSEEQGPKTEADLAPLPKPEKKSKSGDVSKKPKKEDKQVSKSGKTEETSDVGGATSIAELMRKLPFHTPGENYKSDGYIVTPDTKRLLEEHLKITSGKVRTRFPPEPNGILHIGHAKAININFGYAAAHDGICFLRYDDTNPEKEEEKFFIGIKDMVEWLGYKPYKITHSSDYFDQLYEWAVQLIKKDLAYVCHQKSEEIKGFNPPPSPWRNRPIEESMQLFEDMKNGKIDEGDATLRMKITLEEGKQDPVAYRIKFKPHHRTGNKWCIYPTYDYTHCLCDSIEHITHSLCTKEFQSRRSSYYWLCNALGIYCPVQWEYGRLNVNYTVVSKRKIAKLITEGIVNDWDDPRLYTLTALRRRGVPSSAINSFCASLGVTGALGAVDPTMLDAAVRDALNVTAPRVMVVLEPLKITIKNFPCEKPITINVPDFPNEPEKGSHKVVLNKVLYIESTDFKESPEKGYRRLTPTQSVGLRHAGYVLKVSKVVKDDFGGIIEVVCSVEATEFADKPKAFIHWVSEPTEVEVRLYEPLFKHKNPEDPNEVPGGFLSDCRTDTLRVVSGLADASIVGAKVYDKFQFERIGFFSVDPDTTANHTGNFAFKDVRQSGRPVTDKMDAIFKKVEQDRHISSYDVAEELGNDQKTDLMYLRKAGLDIWAPHELSEKNDPCIQRNRT</sequence>
<proteinExistence type="inferred from homology"/>
<dbReference type="InterPro" id="IPR049437">
    <property type="entry name" value="tRNA-synt_1c_C2"/>
</dbReference>
<evidence type="ECO:0000256" key="1">
    <source>
        <dbReference type="ARBA" id="ARBA00005594"/>
    </source>
</evidence>
<dbReference type="InterPro" id="IPR004514">
    <property type="entry name" value="Gln-tRNA-synth"/>
</dbReference>
<feature type="compositionally biased region" description="Basic and acidic residues" evidence="11">
    <location>
        <begin position="84"/>
        <end position="113"/>
    </location>
</feature>
<comment type="catalytic activity">
    <reaction evidence="9">
        <text>tRNA(Gln) + L-glutamine + ATP = L-glutaminyl-tRNA(Gln) + AMP + diphosphate</text>
        <dbReference type="Rhea" id="RHEA:20121"/>
        <dbReference type="Rhea" id="RHEA-COMP:9662"/>
        <dbReference type="Rhea" id="RHEA-COMP:9681"/>
        <dbReference type="ChEBI" id="CHEBI:30616"/>
        <dbReference type="ChEBI" id="CHEBI:33019"/>
        <dbReference type="ChEBI" id="CHEBI:58359"/>
        <dbReference type="ChEBI" id="CHEBI:78442"/>
        <dbReference type="ChEBI" id="CHEBI:78521"/>
        <dbReference type="ChEBI" id="CHEBI:456215"/>
        <dbReference type="EC" id="6.1.1.18"/>
    </reaction>
</comment>
<feature type="domain" description="Glutamyl/glutaminyl-tRNA synthetase class Ib anti-codon binding" evidence="13">
    <location>
        <begin position="466"/>
        <end position="566"/>
    </location>
</feature>
<dbReference type="PANTHER" id="PTHR43097">
    <property type="entry name" value="GLUTAMINE-TRNA LIGASE"/>
    <property type="match status" value="1"/>
</dbReference>
<dbReference type="Pfam" id="PF00749">
    <property type="entry name" value="tRNA-synt_1c"/>
    <property type="match status" value="1"/>
</dbReference>
<dbReference type="InterPro" id="IPR011035">
    <property type="entry name" value="Ribosomal_bL25/Gln-tRNA_synth"/>
</dbReference>
<dbReference type="EC" id="6.1.1.18" evidence="2"/>
<organism evidence="16 17">
    <name type="scientific">Diatraea saccharalis</name>
    <name type="common">sugarcane borer</name>
    <dbReference type="NCBI Taxonomy" id="40085"/>
    <lineage>
        <taxon>Eukaryota</taxon>
        <taxon>Metazoa</taxon>
        <taxon>Ecdysozoa</taxon>
        <taxon>Arthropoda</taxon>
        <taxon>Hexapoda</taxon>
        <taxon>Insecta</taxon>
        <taxon>Pterygota</taxon>
        <taxon>Neoptera</taxon>
        <taxon>Endopterygota</taxon>
        <taxon>Lepidoptera</taxon>
        <taxon>Glossata</taxon>
        <taxon>Ditrysia</taxon>
        <taxon>Pyraloidea</taxon>
        <taxon>Crambidae</taxon>
        <taxon>Crambinae</taxon>
        <taxon>Diatraea</taxon>
    </lineage>
</organism>
<dbReference type="PANTHER" id="PTHR43097:SF4">
    <property type="entry name" value="GLUTAMINE--TRNA LIGASE"/>
    <property type="match status" value="1"/>
</dbReference>
<dbReference type="InterPro" id="IPR001412">
    <property type="entry name" value="aa-tRNA-synth_I_CS"/>
</dbReference>
<dbReference type="Proteomes" id="UP001153714">
    <property type="component" value="Chromosome 4"/>
</dbReference>
<keyword evidence="7 10" id="KW-0030">Aminoacyl-tRNA synthetase</keyword>
<dbReference type="PROSITE" id="PS00178">
    <property type="entry name" value="AA_TRNA_LIGASE_I"/>
    <property type="match status" value="1"/>
</dbReference>
<keyword evidence="4 10" id="KW-0547">Nucleotide-binding</keyword>
<dbReference type="Pfam" id="PF04557">
    <property type="entry name" value="tRNA_synt_1c_R2"/>
    <property type="match status" value="1"/>
</dbReference>
<evidence type="ECO:0000259" key="14">
    <source>
        <dbReference type="Pfam" id="PF04557"/>
    </source>
</evidence>
<protein>
    <recommendedName>
        <fullName evidence="2">glutamine--tRNA ligase</fullName>
        <ecNumber evidence="2">6.1.1.18</ecNumber>
    </recommendedName>
    <alternativeName>
        <fullName evidence="8">Glutaminyl-tRNA synthetase</fullName>
    </alternativeName>
</protein>
<evidence type="ECO:0000256" key="4">
    <source>
        <dbReference type="ARBA" id="ARBA00022741"/>
    </source>
</evidence>
<name>A0A9N9R9K6_9NEOP</name>
<evidence type="ECO:0000259" key="15">
    <source>
        <dbReference type="Pfam" id="PF20974"/>
    </source>
</evidence>
<evidence type="ECO:0000256" key="2">
    <source>
        <dbReference type="ARBA" id="ARBA00012836"/>
    </source>
</evidence>
<evidence type="ECO:0000256" key="11">
    <source>
        <dbReference type="SAM" id="MobiDB-lite"/>
    </source>
</evidence>
<dbReference type="InterPro" id="IPR007638">
    <property type="entry name" value="Gln-tRNA-synth_Ib_RNA-bd_2"/>
</dbReference>
<dbReference type="InterPro" id="IPR000924">
    <property type="entry name" value="Glu/Gln-tRNA-synth"/>
</dbReference>
<dbReference type="GO" id="GO:0005829">
    <property type="term" value="C:cytosol"/>
    <property type="evidence" value="ECO:0007669"/>
    <property type="project" value="TreeGrafter"/>
</dbReference>
<dbReference type="Gene3D" id="2.40.240.10">
    <property type="entry name" value="Ribosomal Protein L25, Chain P"/>
    <property type="match status" value="2"/>
</dbReference>
<evidence type="ECO:0000259" key="13">
    <source>
        <dbReference type="Pfam" id="PF03950"/>
    </source>
</evidence>
<evidence type="ECO:0000313" key="17">
    <source>
        <dbReference type="Proteomes" id="UP001153714"/>
    </source>
</evidence>
<dbReference type="GO" id="GO:0017101">
    <property type="term" value="C:aminoacyl-tRNA synthetase multienzyme complex"/>
    <property type="evidence" value="ECO:0007669"/>
    <property type="project" value="TreeGrafter"/>
</dbReference>
<reference evidence="16" key="2">
    <citation type="submission" date="2022-10" db="EMBL/GenBank/DDBJ databases">
        <authorList>
            <consortium name="ENA_rothamsted_submissions"/>
            <consortium name="culmorum"/>
            <person name="King R."/>
        </authorList>
    </citation>
    <scope>NUCLEOTIDE SEQUENCE</scope>
</reference>